<dbReference type="SUPFAM" id="SSF52151">
    <property type="entry name" value="FabD/lysophospholipase-like"/>
    <property type="match status" value="1"/>
</dbReference>
<proteinExistence type="predicted"/>
<dbReference type="NCBIfam" id="TIGR03607">
    <property type="entry name" value="patatin-like protein"/>
    <property type="match status" value="1"/>
</dbReference>
<dbReference type="InterPro" id="IPR002641">
    <property type="entry name" value="PNPLA_dom"/>
</dbReference>
<keyword evidence="3" id="KW-0472">Membrane</keyword>
<evidence type="ECO:0000313" key="6">
    <source>
        <dbReference type="Proteomes" id="UP000218231"/>
    </source>
</evidence>
<keyword evidence="3" id="KW-1133">Transmembrane helix</keyword>
<keyword evidence="1" id="KW-0443">Lipid metabolism</keyword>
<organism evidence="5 6">
    <name type="scientific">Diploscapter pachys</name>
    <dbReference type="NCBI Taxonomy" id="2018661"/>
    <lineage>
        <taxon>Eukaryota</taxon>
        <taxon>Metazoa</taxon>
        <taxon>Ecdysozoa</taxon>
        <taxon>Nematoda</taxon>
        <taxon>Chromadorea</taxon>
        <taxon>Rhabditida</taxon>
        <taxon>Rhabditina</taxon>
        <taxon>Rhabditomorpha</taxon>
        <taxon>Rhabditoidea</taxon>
        <taxon>Rhabditidae</taxon>
        <taxon>Diploscapter</taxon>
    </lineage>
</organism>
<comment type="caution">
    <text evidence="5">The sequence shown here is derived from an EMBL/GenBank/DDBJ whole genome shotgun (WGS) entry which is preliminary data.</text>
</comment>
<evidence type="ECO:0000256" key="1">
    <source>
        <dbReference type="ARBA" id="ARBA00023098"/>
    </source>
</evidence>
<feature type="compositionally biased region" description="Basic and acidic residues" evidence="2">
    <location>
        <begin position="33"/>
        <end position="42"/>
    </location>
</feature>
<feature type="compositionally biased region" description="Basic residues" evidence="2">
    <location>
        <begin position="1"/>
        <end position="15"/>
    </location>
</feature>
<sequence>MDRRRRVPARLRPRLSHGGDRPQLPFAPPGRAARPDHGVARPDRHRLRRPRQRRRAQDVGPSAHLGDAGRGTLMREKELRLALVCYGGISLAVYMHGITKEVWRMVRASRAAHAGEPPADGTQGVYRELIEEMEALAGIRFRVLADIIAGASAGGINGIFLAQAITTGQSLEPLTDLWLTSADVEALIDPEAAPASRFSKMWALPLAWVAAGRSADSVAALDDATRDEVRTKLSHFVRSRWFEPPFGGATFTGLLLDAFDAMARSEAGPRLLPDSQPLDLFVTCTDFTGHPERLKLNSPPEVLETEHRIVLGFSDHGATGTIGAIPELAFAARATSSFPGAFPPFTVGELDGVLAERDVAWPGR</sequence>
<dbReference type="EMBL" id="LIAE01005818">
    <property type="protein sequence ID" value="PAV93010.1"/>
    <property type="molecule type" value="Genomic_DNA"/>
</dbReference>
<name>A0A2A2M3H7_9BILA</name>
<dbReference type="GO" id="GO:0006629">
    <property type="term" value="P:lipid metabolic process"/>
    <property type="evidence" value="ECO:0007669"/>
    <property type="project" value="UniProtKB-KW"/>
</dbReference>
<protein>
    <recommendedName>
        <fullName evidence="4">PNPLA domain-containing protein</fullName>
    </recommendedName>
</protein>
<keyword evidence="3" id="KW-0812">Transmembrane</keyword>
<dbReference type="InterPro" id="IPR019894">
    <property type="entry name" value="Patatin-related_protein"/>
</dbReference>
<feature type="compositionally biased region" description="Basic residues" evidence="2">
    <location>
        <begin position="43"/>
        <end position="54"/>
    </location>
</feature>
<evidence type="ECO:0000313" key="5">
    <source>
        <dbReference type="EMBL" id="PAV93010.1"/>
    </source>
</evidence>
<feature type="transmembrane region" description="Helical" evidence="3">
    <location>
        <begin position="79"/>
        <end position="97"/>
    </location>
</feature>
<dbReference type="OrthoDB" id="10646958at2759"/>
<evidence type="ECO:0000256" key="3">
    <source>
        <dbReference type="SAM" id="Phobius"/>
    </source>
</evidence>
<evidence type="ECO:0000256" key="2">
    <source>
        <dbReference type="SAM" id="MobiDB-lite"/>
    </source>
</evidence>
<feature type="region of interest" description="Disordered" evidence="2">
    <location>
        <begin position="1"/>
        <end position="70"/>
    </location>
</feature>
<feature type="domain" description="PNPLA" evidence="4">
    <location>
        <begin position="133"/>
        <end position="354"/>
    </location>
</feature>
<evidence type="ECO:0000259" key="4">
    <source>
        <dbReference type="Pfam" id="PF01734"/>
    </source>
</evidence>
<gene>
    <name evidence="5" type="ORF">WR25_24612</name>
</gene>
<dbReference type="Proteomes" id="UP000218231">
    <property type="component" value="Unassembled WGS sequence"/>
</dbReference>
<dbReference type="AlphaFoldDB" id="A0A2A2M3H7"/>
<accession>A0A2A2M3H7</accession>
<keyword evidence="6" id="KW-1185">Reference proteome</keyword>
<dbReference type="Gene3D" id="3.40.1090.10">
    <property type="entry name" value="Cytosolic phospholipase A2 catalytic domain"/>
    <property type="match status" value="1"/>
</dbReference>
<dbReference type="Pfam" id="PF01734">
    <property type="entry name" value="Patatin"/>
    <property type="match status" value="1"/>
</dbReference>
<reference evidence="5 6" key="1">
    <citation type="journal article" date="2017" name="Curr. Biol.">
        <title>Genome architecture and evolution of a unichromosomal asexual nematode.</title>
        <authorList>
            <person name="Fradin H."/>
            <person name="Zegar C."/>
            <person name="Gutwein M."/>
            <person name="Lucas J."/>
            <person name="Kovtun M."/>
            <person name="Corcoran D."/>
            <person name="Baugh L.R."/>
            <person name="Kiontke K."/>
            <person name="Gunsalus K."/>
            <person name="Fitch D.H."/>
            <person name="Piano F."/>
        </authorList>
    </citation>
    <scope>NUCLEOTIDE SEQUENCE [LARGE SCALE GENOMIC DNA]</scope>
    <source>
        <strain evidence="5">PF1309</strain>
    </source>
</reference>
<dbReference type="STRING" id="2018661.A0A2A2M3H7"/>
<dbReference type="InterPro" id="IPR016035">
    <property type="entry name" value="Acyl_Trfase/lysoPLipase"/>
</dbReference>